<feature type="transmembrane region" description="Helical" evidence="11">
    <location>
        <begin position="201"/>
        <end position="221"/>
    </location>
</feature>
<keyword evidence="7 9" id="KW-0675">Receptor</keyword>
<evidence type="ECO:0000256" key="1">
    <source>
        <dbReference type="ARBA" id="ARBA00004141"/>
    </source>
</evidence>
<reference evidence="13 14" key="2">
    <citation type="journal article" date="2022" name="Mol. Biol. Evol.">
        <title>Comparative Genomics Reveals Insights into the Divergent Evolution of Astigmatic Mites and Household Pest Adaptations.</title>
        <authorList>
            <person name="Xiong Q."/>
            <person name="Wan A.T."/>
            <person name="Liu X."/>
            <person name="Fung C.S."/>
            <person name="Xiao X."/>
            <person name="Malainual N."/>
            <person name="Hou J."/>
            <person name="Wang L."/>
            <person name="Wang M."/>
            <person name="Yang K.Y."/>
            <person name="Cui Y."/>
            <person name="Leung E.L."/>
            <person name="Nong W."/>
            <person name="Shin S.K."/>
            <person name="Au S.W."/>
            <person name="Jeong K.Y."/>
            <person name="Chew F.T."/>
            <person name="Hui J.H."/>
            <person name="Leung T.F."/>
            <person name="Tungtrongchitr A."/>
            <person name="Zhong N."/>
            <person name="Liu Z."/>
            <person name="Tsui S.K."/>
        </authorList>
    </citation>
    <scope>NUCLEOTIDE SEQUENCE [LARGE SCALE GENOMIC DNA]</scope>
    <source>
        <strain evidence="13">Derp</strain>
    </source>
</reference>
<name>A0ABQ8JR31_DERPT</name>
<dbReference type="InterPro" id="IPR017452">
    <property type="entry name" value="GPCR_Rhodpsn_7TM"/>
</dbReference>
<feature type="transmembrane region" description="Helical" evidence="11">
    <location>
        <begin position="255"/>
        <end position="275"/>
    </location>
</feature>
<evidence type="ECO:0000256" key="9">
    <source>
        <dbReference type="RuleBase" id="RU000688"/>
    </source>
</evidence>
<protein>
    <submittedName>
        <fullName evidence="13">G-protein coupled receptor</fullName>
    </submittedName>
</protein>
<dbReference type="EMBL" id="NJHN03000024">
    <property type="protein sequence ID" value="KAH9424863.1"/>
    <property type="molecule type" value="Genomic_DNA"/>
</dbReference>
<evidence type="ECO:0000313" key="13">
    <source>
        <dbReference type="EMBL" id="KAH9424863.1"/>
    </source>
</evidence>
<dbReference type="PRINTS" id="PR00237">
    <property type="entry name" value="GPCRRHODOPSN"/>
</dbReference>
<comment type="caution">
    <text evidence="13">The sequence shown here is derived from an EMBL/GenBank/DDBJ whole genome shotgun (WGS) entry which is preliminary data.</text>
</comment>
<feature type="compositionally biased region" description="Basic residues" evidence="10">
    <location>
        <begin position="328"/>
        <end position="341"/>
    </location>
</feature>
<organism evidence="13 14">
    <name type="scientific">Dermatophagoides pteronyssinus</name>
    <name type="common">European house dust mite</name>
    <dbReference type="NCBI Taxonomy" id="6956"/>
    <lineage>
        <taxon>Eukaryota</taxon>
        <taxon>Metazoa</taxon>
        <taxon>Ecdysozoa</taxon>
        <taxon>Arthropoda</taxon>
        <taxon>Chelicerata</taxon>
        <taxon>Arachnida</taxon>
        <taxon>Acari</taxon>
        <taxon>Acariformes</taxon>
        <taxon>Sarcoptiformes</taxon>
        <taxon>Astigmata</taxon>
        <taxon>Psoroptidia</taxon>
        <taxon>Analgoidea</taxon>
        <taxon>Pyroglyphidae</taxon>
        <taxon>Dermatophagoidinae</taxon>
        <taxon>Dermatophagoides</taxon>
    </lineage>
</organism>
<dbReference type="SMART" id="SM01381">
    <property type="entry name" value="7TM_GPCR_Srsx"/>
    <property type="match status" value="1"/>
</dbReference>
<feature type="compositionally biased region" description="Basic residues" evidence="10">
    <location>
        <begin position="591"/>
        <end position="606"/>
    </location>
</feature>
<evidence type="ECO:0000313" key="14">
    <source>
        <dbReference type="Proteomes" id="UP000887458"/>
    </source>
</evidence>
<dbReference type="PANTHER" id="PTHR24243:SF208">
    <property type="entry name" value="PYROKININ-1 RECEPTOR"/>
    <property type="match status" value="1"/>
</dbReference>
<evidence type="ECO:0000256" key="4">
    <source>
        <dbReference type="ARBA" id="ARBA00022989"/>
    </source>
</evidence>
<proteinExistence type="inferred from homology"/>
<feature type="region of interest" description="Disordered" evidence="10">
    <location>
        <begin position="629"/>
        <end position="668"/>
    </location>
</feature>
<keyword evidence="14" id="KW-1185">Reference proteome</keyword>
<feature type="transmembrane region" description="Helical" evidence="11">
    <location>
        <begin position="475"/>
        <end position="494"/>
    </location>
</feature>
<feature type="compositionally biased region" description="Low complexity" evidence="10">
    <location>
        <begin position="633"/>
        <end position="651"/>
    </location>
</feature>
<keyword evidence="8 9" id="KW-0807">Transducer</keyword>
<reference evidence="13 14" key="1">
    <citation type="journal article" date="2018" name="J. Allergy Clin. Immunol.">
        <title>High-quality assembly of Dermatophagoides pteronyssinus genome and transcriptome reveals a wide range of novel allergens.</title>
        <authorList>
            <person name="Liu X.Y."/>
            <person name="Yang K.Y."/>
            <person name="Wang M.Q."/>
            <person name="Kwok J.S."/>
            <person name="Zeng X."/>
            <person name="Yang Z."/>
            <person name="Xiao X.J."/>
            <person name="Lau C.P."/>
            <person name="Li Y."/>
            <person name="Huang Z.M."/>
            <person name="Ba J.G."/>
            <person name="Yim A.K."/>
            <person name="Ouyang C.Y."/>
            <person name="Ngai S.M."/>
            <person name="Chan T.F."/>
            <person name="Leung E.L."/>
            <person name="Liu L."/>
            <person name="Liu Z.G."/>
            <person name="Tsui S.K."/>
        </authorList>
    </citation>
    <scope>NUCLEOTIDE SEQUENCE [LARGE SCALE GENOMIC DNA]</scope>
    <source>
        <strain evidence="13">Derp</strain>
    </source>
</reference>
<feature type="region of interest" description="Disordered" evidence="10">
    <location>
        <begin position="402"/>
        <end position="461"/>
    </location>
</feature>
<evidence type="ECO:0000256" key="11">
    <source>
        <dbReference type="SAM" id="Phobius"/>
    </source>
</evidence>
<keyword evidence="6 11" id="KW-0472">Membrane</keyword>
<dbReference type="Proteomes" id="UP000887458">
    <property type="component" value="Unassembled WGS sequence"/>
</dbReference>
<accession>A0ABQ8JR31</accession>
<evidence type="ECO:0000256" key="8">
    <source>
        <dbReference type="ARBA" id="ARBA00023224"/>
    </source>
</evidence>
<evidence type="ECO:0000256" key="10">
    <source>
        <dbReference type="SAM" id="MobiDB-lite"/>
    </source>
</evidence>
<feature type="transmembrane region" description="Helical" evidence="11">
    <location>
        <begin position="514"/>
        <end position="532"/>
    </location>
</feature>
<dbReference type="Gene3D" id="1.20.1070.10">
    <property type="entry name" value="Rhodopsin 7-helix transmembrane proteins"/>
    <property type="match status" value="2"/>
</dbReference>
<evidence type="ECO:0000256" key="5">
    <source>
        <dbReference type="ARBA" id="ARBA00023040"/>
    </source>
</evidence>
<dbReference type="Pfam" id="PF00001">
    <property type="entry name" value="7tm_1"/>
    <property type="match status" value="1"/>
</dbReference>
<comment type="subcellular location">
    <subcellularLocation>
        <location evidence="1">Membrane</location>
        <topology evidence="1">Multi-pass membrane protein</topology>
    </subcellularLocation>
</comment>
<evidence type="ECO:0000256" key="3">
    <source>
        <dbReference type="ARBA" id="ARBA00022692"/>
    </source>
</evidence>
<sequence length="668" mass="75881">MTNNNNNKNDEIDPSSSSSVISALNQPIFYLLQTKHEDLSIIETNTLKSSTEITTIDTNSLYFANSSDLELALGPSRDSNYIVILMTIVYIAILITGVSGNLITCLVIARKRYLHTATNYYLFSLAVSDLLLLILGLPHDLVLLWQKYPYAFSEWFCIIRGLSSELSTNASILTIIAFTIERYIAICHPLRSHTTLKLARVVKTIIIIWIISALCALPIAYEFGIVQVIDDEGRPFPGSDQCAVKHLLYEYIFEIATMVFFVIPICIITVLYILIGLKLRASSKSVHHTTTTTNNNNNNKYHYQQTKSYNEDDDDHDDHDHDEYSNRIKNKNRKSFLHGRWRSSGGKKVDDIGGGGGSGGENRIRFSFHHPQHNHHQHQNHQSKNAKNQLLTISGSENINPNLNIGSSSLSSVQSSSPIHSTNGNNGKNIDHQPTSPQPQLPIISSSSTSSPTTTNALQHSMSMSVRRQNASRRAVIKMLVAVVIAFFFCYSPFHAQRVMAIVMARNNVKDEYFIQIFTLLTHISGITYYLSSTMNPILYQIMSKKFQLALRETLPCCFYIFCFFHHQRNHRNYHQRNIIGQSNASGYRNSKYHHRHSKQQQHHHQQQQQEKEQFRSETLQSIDDNTNVETLSSSTKYQKQQQQSSAITKTNPNELDLSNYCNSSSNR</sequence>
<dbReference type="PROSITE" id="PS50262">
    <property type="entry name" value="G_PROTEIN_RECEP_F1_2"/>
    <property type="match status" value="1"/>
</dbReference>
<feature type="compositionally biased region" description="Low complexity" evidence="10">
    <location>
        <begin position="407"/>
        <end position="421"/>
    </location>
</feature>
<feature type="domain" description="G-protein coupled receptors family 1 profile" evidence="12">
    <location>
        <begin position="100"/>
        <end position="540"/>
    </location>
</feature>
<feature type="region of interest" description="Disordered" evidence="10">
    <location>
        <begin position="308"/>
        <end position="366"/>
    </location>
</feature>
<gene>
    <name evidence="13" type="primary">NMUR1_2</name>
    <name evidence="13" type="ORF">DERP_009085</name>
</gene>
<dbReference type="InterPro" id="IPR000276">
    <property type="entry name" value="GPCR_Rhodpsn"/>
</dbReference>
<feature type="transmembrane region" description="Helical" evidence="11">
    <location>
        <begin position="120"/>
        <end position="138"/>
    </location>
</feature>
<keyword evidence="4 11" id="KW-1133">Transmembrane helix</keyword>
<keyword evidence="5 9" id="KW-0297">G-protein coupled receptor</keyword>
<evidence type="ECO:0000259" key="12">
    <source>
        <dbReference type="PROSITE" id="PS50262"/>
    </source>
</evidence>
<dbReference type="PANTHER" id="PTHR24243">
    <property type="entry name" value="G-PROTEIN COUPLED RECEPTOR"/>
    <property type="match status" value="1"/>
</dbReference>
<feature type="compositionally biased region" description="Low complexity" evidence="10">
    <location>
        <begin position="441"/>
        <end position="455"/>
    </location>
</feature>
<keyword evidence="3 9" id="KW-0812">Transmembrane</keyword>
<feature type="transmembrane region" description="Helical" evidence="11">
    <location>
        <begin position="81"/>
        <end position="108"/>
    </location>
</feature>
<evidence type="ECO:0000256" key="7">
    <source>
        <dbReference type="ARBA" id="ARBA00023170"/>
    </source>
</evidence>
<dbReference type="SUPFAM" id="SSF81321">
    <property type="entry name" value="Family A G protein-coupled receptor-like"/>
    <property type="match status" value="1"/>
</dbReference>
<feature type="region of interest" description="Disordered" evidence="10">
    <location>
        <begin position="585"/>
        <end position="617"/>
    </location>
</feature>
<evidence type="ECO:0000256" key="6">
    <source>
        <dbReference type="ARBA" id="ARBA00023136"/>
    </source>
</evidence>
<comment type="similarity">
    <text evidence="2 9">Belongs to the G-protein coupled receptor 1 family.</text>
</comment>
<evidence type="ECO:0000256" key="2">
    <source>
        <dbReference type="ARBA" id="ARBA00010663"/>
    </source>
</evidence>
<dbReference type="PROSITE" id="PS00237">
    <property type="entry name" value="G_PROTEIN_RECEP_F1_1"/>
    <property type="match status" value="1"/>
</dbReference>
<feature type="transmembrane region" description="Helical" evidence="11">
    <location>
        <begin position="158"/>
        <end position="180"/>
    </location>
</feature>